<gene>
    <name evidence="1" type="ORF">DF223_03880</name>
</gene>
<proteinExistence type="predicted"/>
<accession>A0A2U1THX0</accession>
<dbReference type="PROSITE" id="PS51257">
    <property type="entry name" value="PROKAR_LIPOPROTEIN"/>
    <property type="match status" value="1"/>
</dbReference>
<dbReference type="Proteomes" id="UP000244962">
    <property type="component" value="Unassembled WGS sequence"/>
</dbReference>
<evidence type="ECO:0000313" key="1">
    <source>
        <dbReference type="EMBL" id="PWC08475.1"/>
    </source>
</evidence>
<organism evidence="1 2">
    <name type="scientific">Mycetocola zhujimingii</name>
    <dbReference type="NCBI Taxonomy" id="2079792"/>
    <lineage>
        <taxon>Bacteria</taxon>
        <taxon>Bacillati</taxon>
        <taxon>Actinomycetota</taxon>
        <taxon>Actinomycetes</taxon>
        <taxon>Micrococcales</taxon>
        <taxon>Microbacteriaceae</taxon>
        <taxon>Mycetocola</taxon>
    </lineage>
</organism>
<dbReference type="AlphaFoldDB" id="A0A2U1THX0"/>
<sequence length="143" mass="15583">MKRLLLVAIAAAVAAALTGCVTLFLPSEPESAPELREPQTPAGEPEDWVIVYYESGSDDEAMAAMDALLDTELAADEALVADGLGWIDGNEFGQGSYDLYFIGYDHDEMWAVLEPILATAPVKWTRVEFWDDLDGEAKAELTQ</sequence>
<dbReference type="EMBL" id="QEFB01000001">
    <property type="protein sequence ID" value="PWC08475.1"/>
    <property type="molecule type" value="Genomic_DNA"/>
</dbReference>
<comment type="caution">
    <text evidence="1">The sequence shown here is derived from an EMBL/GenBank/DDBJ whole genome shotgun (WGS) entry which is preliminary data.</text>
</comment>
<name>A0A2U1THX0_9MICO</name>
<protein>
    <submittedName>
        <fullName evidence="1">Uncharacterized protein</fullName>
    </submittedName>
</protein>
<dbReference type="RefSeq" id="WP_108962213.1">
    <property type="nucleotide sequence ID" value="NZ_QEFB01000001.1"/>
</dbReference>
<evidence type="ECO:0000313" key="2">
    <source>
        <dbReference type="Proteomes" id="UP000244962"/>
    </source>
</evidence>
<reference evidence="2" key="1">
    <citation type="submission" date="2018-04" db="EMBL/GenBank/DDBJ databases">
        <authorList>
            <person name="Liu S."/>
            <person name="Wang Z."/>
            <person name="Li J."/>
        </authorList>
    </citation>
    <scope>NUCLEOTIDE SEQUENCE [LARGE SCALE GENOMIC DNA]</scope>
    <source>
        <strain evidence="2">622</strain>
    </source>
</reference>
<keyword evidence="2" id="KW-1185">Reference proteome</keyword>